<feature type="region of interest" description="Disordered" evidence="6">
    <location>
        <begin position="500"/>
        <end position="578"/>
    </location>
</feature>
<accession>A0A8H6CIQ2</accession>
<feature type="transmembrane region" description="Helical" evidence="7">
    <location>
        <begin position="388"/>
        <end position="405"/>
    </location>
</feature>
<evidence type="ECO:0000256" key="1">
    <source>
        <dbReference type="ARBA" id="ARBA00004141"/>
    </source>
</evidence>
<evidence type="ECO:0000259" key="8">
    <source>
        <dbReference type="Pfam" id="PF20684"/>
    </source>
</evidence>
<sequence>METTTSRRDNTKAGCPSLCAEPARLDKFTILELARLPSITREVMVEDWLESVYGKTTAPTRSPSELLGPTKESVYGSDELLETSSSRDCSPNEGRDLASRPPTTTETSTPCDVDTTFIERKLSAFISNLYAHPSSEVGGREQLPVMLLPRDLYSSSPPPRDAKQDNPTLLVSWWCTGFAVAIILVRIAGRYVRTERLFREDKIMALSLIPLLARMGLVHLVLLWGTNNTTTEGLTARDIHYRQIGSRLVLVSRIMYAMFLWIAKFTISEFLKRLTTVTFVAVVIATLSECQPFSHYWQVVPDPGAKCRQGTAQLVTMGTSDVITDLLIVGFPIPIVLKSAMNTKRKISLVLLFALSLILVAITLYRVVSVIDRHYDQRFRSLLASLEILAAAAVSNALVLGSFVRDRGAKKQRFRFGSTGGHSSLDRSTTAPRRAITARNWGSDADLVGDLGMRLDPELTEKPSTIARPAPVAMSLHSTSNINTSDLVDRSWTFPTRASVETDETDMKSPGPILESQPSPTEIPTTPRRMSFFDVGGLLGENDPPQVRHRRSMAVYQQRPSTLPSSGLHPHAAGSRRGSHALLQDIGGLIEHAPQSPRTTTLRPPPSSQNSDLIEALQSTPPNSSPRPSVPPAQRRGESPGLQDIGGLLSPSPQTTNARPAPSSQHSGLIEALQFTPPSSSPILSPKPSAFPPQRRRGSQGLQDVGGLLS</sequence>
<dbReference type="PANTHER" id="PTHR33048:SF19">
    <property type="entry name" value="MEMBRANE PROTEIN PTH11-LIKE, PUTATIVE (AFU_ORTHOLOGUE AFUA_1G14080)-RELATED"/>
    <property type="match status" value="1"/>
</dbReference>
<dbReference type="AlphaFoldDB" id="A0A8H6CIQ2"/>
<evidence type="ECO:0000256" key="2">
    <source>
        <dbReference type="ARBA" id="ARBA00022692"/>
    </source>
</evidence>
<keyword evidence="3 7" id="KW-1133">Transmembrane helix</keyword>
<feature type="transmembrane region" description="Helical" evidence="7">
    <location>
        <begin position="349"/>
        <end position="368"/>
    </location>
</feature>
<gene>
    <name evidence="9" type="ORF">HO133_010794</name>
</gene>
<feature type="transmembrane region" description="Helical" evidence="7">
    <location>
        <begin position="203"/>
        <end position="224"/>
    </location>
</feature>
<evidence type="ECO:0000256" key="6">
    <source>
        <dbReference type="SAM" id="MobiDB-lite"/>
    </source>
</evidence>
<keyword evidence="2 7" id="KW-0812">Transmembrane</keyword>
<reference evidence="9 10" key="1">
    <citation type="journal article" date="2020" name="Genomics">
        <title>Complete, high-quality genomes from long-read metagenomic sequencing of two wolf lichen thalli reveals enigmatic genome architecture.</title>
        <authorList>
            <person name="McKenzie S.K."/>
            <person name="Walston R.F."/>
            <person name="Allen J.L."/>
        </authorList>
    </citation>
    <scope>NUCLEOTIDE SEQUENCE [LARGE SCALE GENOMIC DNA]</scope>
    <source>
        <strain evidence="9">WasteWater1</strain>
    </source>
</reference>
<feature type="compositionally biased region" description="Polar residues" evidence="6">
    <location>
        <begin position="651"/>
        <end position="667"/>
    </location>
</feature>
<feature type="domain" description="Rhodopsin" evidence="8">
    <location>
        <begin position="186"/>
        <end position="372"/>
    </location>
</feature>
<evidence type="ECO:0000256" key="3">
    <source>
        <dbReference type="ARBA" id="ARBA00022989"/>
    </source>
</evidence>
<feature type="region of interest" description="Disordered" evidence="6">
    <location>
        <begin position="593"/>
        <end position="710"/>
    </location>
</feature>
<evidence type="ECO:0000313" key="10">
    <source>
        <dbReference type="Proteomes" id="UP000593566"/>
    </source>
</evidence>
<feature type="region of interest" description="Disordered" evidence="6">
    <location>
        <begin position="56"/>
        <end position="112"/>
    </location>
</feature>
<feature type="transmembrane region" description="Helical" evidence="7">
    <location>
        <begin position="171"/>
        <end position="191"/>
    </location>
</feature>
<evidence type="ECO:0000256" key="5">
    <source>
        <dbReference type="ARBA" id="ARBA00038359"/>
    </source>
</evidence>
<dbReference type="RefSeq" id="XP_037153279.1">
    <property type="nucleotide sequence ID" value="XM_037301645.1"/>
</dbReference>
<comment type="subcellular location">
    <subcellularLocation>
        <location evidence="1">Membrane</location>
        <topology evidence="1">Multi-pass membrane protein</topology>
    </subcellularLocation>
</comment>
<dbReference type="Proteomes" id="UP000593566">
    <property type="component" value="Unassembled WGS sequence"/>
</dbReference>
<protein>
    <recommendedName>
        <fullName evidence="8">Rhodopsin domain-containing protein</fullName>
    </recommendedName>
</protein>
<dbReference type="InterPro" id="IPR049326">
    <property type="entry name" value="Rhodopsin_dom_fungi"/>
</dbReference>
<dbReference type="GeneID" id="59339184"/>
<comment type="similarity">
    <text evidence="5">Belongs to the SAT4 family.</text>
</comment>
<evidence type="ECO:0000256" key="4">
    <source>
        <dbReference type="ARBA" id="ARBA00023136"/>
    </source>
</evidence>
<dbReference type="GO" id="GO:0016020">
    <property type="term" value="C:membrane"/>
    <property type="evidence" value="ECO:0007669"/>
    <property type="project" value="UniProtKB-SubCell"/>
</dbReference>
<evidence type="ECO:0000256" key="7">
    <source>
        <dbReference type="SAM" id="Phobius"/>
    </source>
</evidence>
<organism evidence="9 10">
    <name type="scientific">Letharia lupina</name>
    <dbReference type="NCBI Taxonomy" id="560253"/>
    <lineage>
        <taxon>Eukaryota</taxon>
        <taxon>Fungi</taxon>
        <taxon>Dikarya</taxon>
        <taxon>Ascomycota</taxon>
        <taxon>Pezizomycotina</taxon>
        <taxon>Lecanoromycetes</taxon>
        <taxon>OSLEUM clade</taxon>
        <taxon>Lecanoromycetidae</taxon>
        <taxon>Lecanorales</taxon>
        <taxon>Lecanorineae</taxon>
        <taxon>Parmeliaceae</taxon>
        <taxon>Letharia</taxon>
    </lineage>
</organism>
<feature type="compositionally biased region" description="Low complexity" evidence="6">
    <location>
        <begin position="677"/>
        <end position="688"/>
    </location>
</feature>
<feature type="transmembrane region" description="Helical" evidence="7">
    <location>
        <begin position="244"/>
        <end position="262"/>
    </location>
</feature>
<feature type="compositionally biased region" description="Low complexity" evidence="6">
    <location>
        <begin position="101"/>
        <end position="112"/>
    </location>
</feature>
<dbReference type="EMBL" id="JACCJB010000009">
    <property type="protein sequence ID" value="KAF6224219.1"/>
    <property type="molecule type" value="Genomic_DNA"/>
</dbReference>
<keyword evidence="4 7" id="KW-0472">Membrane</keyword>
<evidence type="ECO:0000313" key="9">
    <source>
        <dbReference type="EMBL" id="KAF6224219.1"/>
    </source>
</evidence>
<dbReference type="PANTHER" id="PTHR33048">
    <property type="entry name" value="PTH11-LIKE INTEGRAL MEMBRANE PROTEIN (AFU_ORTHOLOGUE AFUA_5G11245)"/>
    <property type="match status" value="1"/>
</dbReference>
<name>A0A8H6CIQ2_9LECA</name>
<dbReference type="InterPro" id="IPR052337">
    <property type="entry name" value="SAT4-like"/>
</dbReference>
<keyword evidence="10" id="KW-1185">Reference proteome</keyword>
<dbReference type="Pfam" id="PF20684">
    <property type="entry name" value="Fung_rhodopsin"/>
    <property type="match status" value="1"/>
</dbReference>
<comment type="caution">
    <text evidence="9">The sequence shown here is derived from an EMBL/GenBank/DDBJ whole genome shotgun (WGS) entry which is preliminary data.</text>
</comment>
<proteinExistence type="inferred from homology"/>